<dbReference type="STRING" id="104623.Ser39006_04199"/>
<dbReference type="Proteomes" id="UP000017700">
    <property type="component" value="Chromosome"/>
</dbReference>
<reference evidence="5" key="4">
    <citation type="submission" date="2017-11" db="EMBL/GenBank/DDBJ databases">
        <title>Complete genome sequence of Serratia sp. ATCC 39006.</title>
        <authorList>
            <person name="Hampton H.G."/>
            <person name="Jackson S.A."/>
            <person name="Jauregui R."/>
            <person name="Poulter G.T.M."/>
            <person name="Salmond G.P.C."/>
            <person name="Fineran P.C."/>
        </authorList>
    </citation>
    <scope>NUCLEOTIDE SEQUENCE</scope>
    <source>
        <strain evidence="5">ATCC 39006</strain>
    </source>
</reference>
<dbReference type="Gene3D" id="3.40.50.1820">
    <property type="entry name" value="alpha/beta hydrolase"/>
    <property type="match status" value="1"/>
</dbReference>
<dbReference type="KEGG" id="sera:Ser39006_007665"/>
<keyword evidence="1 3" id="KW-0719">Serine esterase</keyword>
<dbReference type="InterPro" id="IPR050261">
    <property type="entry name" value="FrsA_esterase"/>
</dbReference>
<dbReference type="EMBL" id="CP025085">
    <property type="protein sequence ID" value="AUG99709.1"/>
    <property type="molecule type" value="Genomic_DNA"/>
</dbReference>
<dbReference type="OrthoDB" id="5590073at2"/>
<dbReference type="NCBIfam" id="NF003460">
    <property type="entry name" value="PRK05077.1"/>
    <property type="match status" value="1"/>
</dbReference>
<dbReference type="EMBL" id="CP025084">
    <property type="protein sequence ID" value="AUH04028.1"/>
    <property type="molecule type" value="Genomic_DNA"/>
</dbReference>
<dbReference type="EC" id="3.1.1.1" evidence="3"/>
<comment type="function">
    <text evidence="3">Catalyzes the hydrolysis of esters.</text>
</comment>
<evidence type="ECO:0000313" key="5">
    <source>
        <dbReference type="EMBL" id="AUH04028.1"/>
    </source>
</evidence>
<dbReference type="HAMAP" id="MF_01063">
    <property type="entry name" value="FrsA"/>
    <property type="match status" value="1"/>
</dbReference>
<dbReference type="InterPro" id="IPR043423">
    <property type="entry name" value="FrsA"/>
</dbReference>
<dbReference type="KEGG" id="serq:CWC46_07660"/>
<accession>A0A2I5THK7</accession>
<evidence type="ECO:0000256" key="2">
    <source>
        <dbReference type="ARBA" id="ARBA00022801"/>
    </source>
</evidence>
<evidence type="ECO:0000256" key="1">
    <source>
        <dbReference type="ARBA" id="ARBA00022487"/>
    </source>
</evidence>
<comment type="catalytic activity">
    <reaction evidence="3">
        <text>a carboxylic ester + H2O = an alcohol + a carboxylate + H(+)</text>
        <dbReference type="Rhea" id="RHEA:21164"/>
        <dbReference type="ChEBI" id="CHEBI:15377"/>
        <dbReference type="ChEBI" id="CHEBI:15378"/>
        <dbReference type="ChEBI" id="CHEBI:29067"/>
        <dbReference type="ChEBI" id="CHEBI:30879"/>
        <dbReference type="ChEBI" id="CHEBI:33308"/>
        <dbReference type="EC" id="3.1.1.1"/>
    </reaction>
</comment>
<evidence type="ECO:0000256" key="3">
    <source>
        <dbReference type="HAMAP-Rule" id="MF_01063"/>
    </source>
</evidence>
<dbReference type="PANTHER" id="PTHR22946:SF4">
    <property type="entry name" value="ESTERASE FRSA"/>
    <property type="match status" value="1"/>
</dbReference>
<reference evidence="4 7" key="3">
    <citation type="submission" date="2017-11" db="EMBL/GenBank/DDBJ databases">
        <title>Complete genome sequence of Serratia sp. ATCC 39006 LacA.</title>
        <authorList>
            <person name="Hampton H.G."/>
            <person name="Jackson S.A."/>
            <person name="Jauregui R."/>
            <person name="Poulter G.T.M."/>
            <person name="Salmond G.P.C."/>
            <person name="Fineran P.C."/>
        </authorList>
    </citation>
    <scope>NUCLEOTIDE SEQUENCE [LARGE SCALE GENOMIC DNA]</scope>
    <source>
        <strain evidence="4 7">ATCC 39006</strain>
    </source>
</reference>
<evidence type="ECO:0000313" key="7">
    <source>
        <dbReference type="Proteomes" id="UP000233778"/>
    </source>
</evidence>
<gene>
    <name evidence="3" type="primary">frsA</name>
    <name evidence="4" type="ORF">CWC46_07660</name>
    <name evidence="5" type="ORF">Ser39006_007665</name>
</gene>
<evidence type="ECO:0000313" key="4">
    <source>
        <dbReference type="EMBL" id="AUG99709.1"/>
    </source>
</evidence>
<dbReference type="InterPro" id="IPR010520">
    <property type="entry name" value="FrsA-like"/>
</dbReference>
<name>A0A2I5THK7_SERS3</name>
<dbReference type="RefSeq" id="WP_037382517.1">
    <property type="nucleotide sequence ID" value="NZ_CP025084.1"/>
</dbReference>
<reference evidence="5" key="2">
    <citation type="submission" date="2013-09" db="EMBL/GenBank/DDBJ databases">
        <authorList>
            <person name="Wang G."/>
            <person name="Yang Y."/>
            <person name="Su Y."/>
        </authorList>
    </citation>
    <scope>NUCLEOTIDE SEQUENCE</scope>
    <source>
        <strain evidence="5">ATCC 39006</strain>
    </source>
</reference>
<sequence length="418" mass="47146">MVQANLSETLFKPSFKHQETSTLIRRTHHIDTDTMPDTQSTLEGRNNHSWYRTINRLMWIWRGVHPWEIEEVLSRISASQAVRSNELLLDTVVGYRSGNWIYEWTAQGMHWQQRAVESASGKDAGKCWLNAANLYSIAAYPYLKGDDLAEQAQTLANRAYEEAANHLSYELKTLNFPVAGGGTLTTFLHLPTRGKAPFPTILLCGSLDMLQNDYHRLFQDYLAPAGMAMLTVDMPSVGFSSRWKLSQDSSFLHQQVLSALPDVPWIDHTRVGAFGFRFGANVAVRLAYLEANRLRGVACLGPVVHHLLSDTERQNQVPDMFMDVLASRLGMPFSADMALKTELGRYSLKTQGLLGHRCSTPMLAGYWKGDLICPKEEASLIVNSSQQGKLMSLDFSPVYQNFHLALQQISHWLQNKLD</sequence>
<dbReference type="GO" id="GO:0106435">
    <property type="term" value="F:carboxylesterase activity"/>
    <property type="evidence" value="ECO:0007669"/>
    <property type="project" value="UniProtKB-EC"/>
</dbReference>
<keyword evidence="2 3" id="KW-0378">Hydrolase</keyword>
<dbReference type="PANTHER" id="PTHR22946">
    <property type="entry name" value="DIENELACTONE HYDROLASE DOMAIN-CONTAINING PROTEIN-RELATED"/>
    <property type="match status" value="1"/>
</dbReference>
<organism evidence="5 6">
    <name type="scientific">Serratia sp. (strain ATCC 39006)</name>
    <name type="common">Prodigiosinella confusarubida</name>
    <dbReference type="NCBI Taxonomy" id="104623"/>
    <lineage>
        <taxon>Bacteria</taxon>
        <taxon>Pseudomonadati</taxon>
        <taxon>Pseudomonadota</taxon>
        <taxon>Gammaproteobacteria</taxon>
        <taxon>Enterobacterales</taxon>
        <taxon>Pectobacteriaceae</taxon>
        <taxon>Prodigiosinella</taxon>
    </lineage>
</organism>
<dbReference type="Pfam" id="PF06500">
    <property type="entry name" value="FrsA-like"/>
    <property type="match status" value="1"/>
</dbReference>
<dbReference type="SUPFAM" id="SSF53474">
    <property type="entry name" value="alpha/beta-Hydrolases"/>
    <property type="match status" value="1"/>
</dbReference>
<dbReference type="InterPro" id="IPR029058">
    <property type="entry name" value="AB_hydrolase_fold"/>
</dbReference>
<dbReference type="AlphaFoldDB" id="A0A2I5THK7"/>
<protein>
    <recommendedName>
        <fullName evidence="3">Esterase FrsA</fullName>
        <ecNumber evidence="3">3.1.1.1</ecNumber>
    </recommendedName>
</protein>
<reference evidence="5 6" key="1">
    <citation type="journal article" date="2013" name="Genome Announc.">
        <title>Draft genome sequence of Serratia sp. strain ATCC 39006, a model bacterium for analysis of the biosynthesis and regulation of prodigiosin, a carbapenem, and gas vesicles.</title>
        <authorList>
            <person name="Fineran P.C."/>
            <person name="Iglesias Cans M.C."/>
            <person name="Ramsay J.P."/>
            <person name="Wilf N.M."/>
            <person name="Cossyleon D."/>
            <person name="McNeil M.B."/>
            <person name="Williamson N.R."/>
            <person name="Monson R.E."/>
            <person name="Becher S.A."/>
            <person name="Stanton J.A."/>
            <person name="Brugger K."/>
            <person name="Brown S.D."/>
            <person name="Salmond G.P."/>
        </authorList>
    </citation>
    <scope>NUCLEOTIDE SEQUENCE [LARGE SCALE GENOMIC DNA]</scope>
    <source>
        <strain evidence="5">ATCC 39006</strain>
        <strain evidence="6">ATCC 39006 / SC 11482</strain>
    </source>
</reference>
<keyword evidence="6" id="KW-1185">Reference proteome</keyword>
<proteinExistence type="inferred from homology"/>
<evidence type="ECO:0000313" key="6">
    <source>
        <dbReference type="Proteomes" id="UP000017700"/>
    </source>
</evidence>
<comment type="similarity">
    <text evidence="3">Belongs to the FrsA family.</text>
</comment>
<dbReference type="Proteomes" id="UP000233778">
    <property type="component" value="Chromosome"/>
</dbReference>